<name>A0ACC2NSI2_9HYME</name>
<accession>A0ACC2NSI2</accession>
<organism evidence="1 2">
    <name type="scientific">Eretmocerus hayati</name>
    <dbReference type="NCBI Taxonomy" id="131215"/>
    <lineage>
        <taxon>Eukaryota</taxon>
        <taxon>Metazoa</taxon>
        <taxon>Ecdysozoa</taxon>
        <taxon>Arthropoda</taxon>
        <taxon>Hexapoda</taxon>
        <taxon>Insecta</taxon>
        <taxon>Pterygota</taxon>
        <taxon>Neoptera</taxon>
        <taxon>Endopterygota</taxon>
        <taxon>Hymenoptera</taxon>
        <taxon>Apocrita</taxon>
        <taxon>Proctotrupomorpha</taxon>
        <taxon>Chalcidoidea</taxon>
        <taxon>Aphelinidae</taxon>
        <taxon>Aphelininae</taxon>
        <taxon>Eretmocerus</taxon>
    </lineage>
</organism>
<comment type="caution">
    <text evidence="1">The sequence shown here is derived from an EMBL/GenBank/DDBJ whole genome shotgun (WGS) entry which is preliminary data.</text>
</comment>
<reference evidence="1" key="1">
    <citation type="submission" date="2023-04" db="EMBL/GenBank/DDBJ databases">
        <title>A chromosome-level genome assembly of the parasitoid wasp Eretmocerus hayati.</title>
        <authorList>
            <person name="Zhong Y."/>
            <person name="Liu S."/>
            <person name="Liu Y."/>
        </authorList>
    </citation>
    <scope>NUCLEOTIDE SEQUENCE</scope>
    <source>
        <strain evidence="1">ZJU_SS_LIU_2023</strain>
    </source>
</reference>
<protein>
    <submittedName>
        <fullName evidence="1">Uncharacterized protein</fullName>
    </submittedName>
</protein>
<keyword evidence="2" id="KW-1185">Reference proteome</keyword>
<dbReference type="Proteomes" id="UP001239111">
    <property type="component" value="Chromosome 3"/>
</dbReference>
<sequence>MGSSSKDFLRSLTEGGDPRSDNDPEDLLPGLPQGLNSILMPIILEPGLSYSYKADVNVVRDFVLREFKNPNVLYNWVHAMIEFMYDEKVARKNVSRLCEKNKARVALFRAGVHPWPSILSHH</sequence>
<dbReference type="EMBL" id="CM056743">
    <property type="protein sequence ID" value="KAJ8674165.1"/>
    <property type="molecule type" value="Genomic_DNA"/>
</dbReference>
<evidence type="ECO:0000313" key="1">
    <source>
        <dbReference type="EMBL" id="KAJ8674165.1"/>
    </source>
</evidence>
<proteinExistence type="predicted"/>
<evidence type="ECO:0000313" key="2">
    <source>
        <dbReference type="Proteomes" id="UP001239111"/>
    </source>
</evidence>
<gene>
    <name evidence="1" type="ORF">QAD02_005427</name>
</gene>